<evidence type="ECO:0000313" key="2">
    <source>
        <dbReference type="EMBL" id="VFK70516.1"/>
    </source>
</evidence>
<dbReference type="InterPro" id="IPR008999">
    <property type="entry name" value="Actin-crosslinking"/>
</dbReference>
<protein>
    <submittedName>
        <fullName evidence="2">Uncharacterized protein</fullName>
    </submittedName>
</protein>
<dbReference type="AlphaFoldDB" id="A0A451AWT9"/>
<evidence type="ECO:0000313" key="1">
    <source>
        <dbReference type="EMBL" id="VFK62473.1"/>
    </source>
</evidence>
<reference evidence="2" key="1">
    <citation type="submission" date="2019-02" db="EMBL/GenBank/DDBJ databases">
        <authorList>
            <person name="Gruber-Vodicka R. H."/>
            <person name="Seah K. B. B."/>
        </authorList>
    </citation>
    <scope>NUCLEOTIDE SEQUENCE</scope>
    <source>
        <strain evidence="2">BECK_BY19</strain>
        <strain evidence="1">BECK_BY8</strain>
    </source>
</reference>
<dbReference type="EMBL" id="CAADFZ010000024">
    <property type="protein sequence ID" value="VFK62473.1"/>
    <property type="molecule type" value="Genomic_DNA"/>
</dbReference>
<accession>A0A451AWT9</accession>
<dbReference type="SUPFAM" id="SSF50405">
    <property type="entry name" value="Actin-crosslinking proteins"/>
    <property type="match status" value="1"/>
</dbReference>
<proteinExistence type="predicted"/>
<sequence>MTTMTGAVFAPYCYHTKIKLKSWKGDYLHRPDSDKGVTTWGTGVGNEWIVEPAADGKIQLKSWKDDYLHRPDSDQGVTTRATE</sequence>
<gene>
    <name evidence="1" type="ORF">BECKUNK1418G_GA0071005_102422</name>
    <name evidence="2" type="ORF">BECKUNK1418H_GA0071006_103022</name>
</gene>
<dbReference type="EMBL" id="CAADGD010000030">
    <property type="protein sequence ID" value="VFK70516.1"/>
    <property type="molecule type" value="Genomic_DNA"/>
</dbReference>
<organism evidence="2">
    <name type="scientific">Candidatus Kentrum sp. UNK</name>
    <dbReference type="NCBI Taxonomy" id="2126344"/>
    <lineage>
        <taxon>Bacteria</taxon>
        <taxon>Pseudomonadati</taxon>
        <taxon>Pseudomonadota</taxon>
        <taxon>Gammaproteobacteria</taxon>
        <taxon>Candidatus Kentrum</taxon>
    </lineage>
</organism>
<name>A0A451AWT9_9GAMM</name>